<accession>A0A0F9EAX6</accession>
<dbReference type="PANTHER" id="PTHR43757">
    <property type="entry name" value="AMINOMETHYLTRANSFERASE"/>
    <property type="match status" value="1"/>
</dbReference>
<dbReference type="Pfam" id="PF01571">
    <property type="entry name" value="GCV_T"/>
    <property type="match status" value="1"/>
</dbReference>
<name>A0A0F9EAX6_9ZZZZ</name>
<feature type="non-terminal residue" evidence="2">
    <location>
        <position position="151"/>
    </location>
</feature>
<dbReference type="SUPFAM" id="SSF103025">
    <property type="entry name" value="Folate-binding domain"/>
    <property type="match status" value="1"/>
</dbReference>
<dbReference type="InterPro" id="IPR006222">
    <property type="entry name" value="GCVT_N"/>
</dbReference>
<protein>
    <recommendedName>
        <fullName evidence="1">GCVT N-terminal domain-containing protein</fullName>
    </recommendedName>
</protein>
<dbReference type="AlphaFoldDB" id="A0A0F9EAX6"/>
<dbReference type="InterPro" id="IPR027266">
    <property type="entry name" value="TrmE/GcvT-like"/>
</dbReference>
<feature type="domain" description="GCVT N-terminal" evidence="1">
    <location>
        <begin position="9"/>
        <end position="147"/>
    </location>
</feature>
<gene>
    <name evidence="2" type="ORF">LCGC14_2097130</name>
</gene>
<dbReference type="EMBL" id="LAZR01025657">
    <property type="protein sequence ID" value="KKL71218.1"/>
    <property type="molecule type" value="Genomic_DNA"/>
</dbReference>
<dbReference type="InterPro" id="IPR028896">
    <property type="entry name" value="GcvT/YgfZ/DmdA"/>
</dbReference>
<sequence length="151" mass="16032">MAELSKTPLHALHLELGARMVPFAGYDMPVQYAPGVLKEHLHCRAEAGLFDVSHMGQVILRPASGDVADAARALEALVPADLLGLAEGRQRYGLFTDAQGGILDDLMIANRGDHLYLVVNAACKAADIAHLRAGMPAGVAVEEIEDRALLA</sequence>
<evidence type="ECO:0000313" key="2">
    <source>
        <dbReference type="EMBL" id="KKL71218.1"/>
    </source>
</evidence>
<dbReference type="PANTHER" id="PTHR43757:SF2">
    <property type="entry name" value="AMINOMETHYLTRANSFERASE, MITOCHONDRIAL"/>
    <property type="match status" value="1"/>
</dbReference>
<organism evidence="2">
    <name type="scientific">marine sediment metagenome</name>
    <dbReference type="NCBI Taxonomy" id="412755"/>
    <lineage>
        <taxon>unclassified sequences</taxon>
        <taxon>metagenomes</taxon>
        <taxon>ecological metagenomes</taxon>
    </lineage>
</organism>
<dbReference type="Gene3D" id="3.30.1360.120">
    <property type="entry name" value="Probable tRNA modification gtpase trme, domain 1"/>
    <property type="match status" value="1"/>
</dbReference>
<proteinExistence type="predicted"/>
<evidence type="ECO:0000259" key="1">
    <source>
        <dbReference type="Pfam" id="PF01571"/>
    </source>
</evidence>
<reference evidence="2" key="1">
    <citation type="journal article" date="2015" name="Nature">
        <title>Complex archaea that bridge the gap between prokaryotes and eukaryotes.</title>
        <authorList>
            <person name="Spang A."/>
            <person name="Saw J.H."/>
            <person name="Jorgensen S.L."/>
            <person name="Zaremba-Niedzwiedzka K."/>
            <person name="Martijn J."/>
            <person name="Lind A.E."/>
            <person name="van Eijk R."/>
            <person name="Schleper C."/>
            <person name="Guy L."/>
            <person name="Ettema T.J."/>
        </authorList>
    </citation>
    <scope>NUCLEOTIDE SEQUENCE</scope>
</reference>
<comment type="caution">
    <text evidence="2">The sequence shown here is derived from an EMBL/GenBank/DDBJ whole genome shotgun (WGS) entry which is preliminary data.</text>
</comment>